<keyword evidence="2" id="KW-0238">DNA-binding</keyword>
<sequence>MPGDLRKLADDLQRKAELYGRLQAQLNRTSVTETSPDGGVRVAVDATGVPTAFTFTERFRSMDTATMSAALLATLRRAHVRLRDEVVDLTTATVGDDGPGNDLVAKYRERFPDPPAEDDAVVEVMRFESEETAPGPSRTQHPPNPDDTDFGGSVYR</sequence>
<accession>A0A2T0SE45</accession>
<comment type="caution">
    <text evidence="2">The sequence shown here is derived from an EMBL/GenBank/DDBJ whole genome shotgun (WGS) entry which is preliminary data.</text>
</comment>
<dbReference type="Gene3D" id="3.30.1310.10">
    <property type="entry name" value="Nucleoid-associated protein YbaB-like domain"/>
    <property type="match status" value="1"/>
</dbReference>
<dbReference type="Pfam" id="PF02575">
    <property type="entry name" value="YbaB_DNA_bd"/>
    <property type="match status" value="1"/>
</dbReference>
<evidence type="ECO:0000256" key="1">
    <source>
        <dbReference type="SAM" id="MobiDB-lite"/>
    </source>
</evidence>
<dbReference type="GO" id="GO:0003677">
    <property type="term" value="F:DNA binding"/>
    <property type="evidence" value="ECO:0007669"/>
    <property type="project" value="UniProtKB-KW"/>
</dbReference>
<feature type="region of interest" description="Disordered" evidence="1">
    <location>
        <begin position="127"/>
        <end position="156"/>
    </location>
</feature>
<gene>
    <name evidence="2" type="ORF">CLV43_122101</name>
</gene>
<proteinExistence type="predicted"/>
<dbReference type="AlphaFoldDB" id="A0A2T0SE45"/>
<keyword evidence="3" id="KW-1185">Reference proteome</keyword>
<evidence type="ECO:0000313" key="2">
    <source>
        <dbReference type="EMBL" id="PRY31695.1"/>
    </source>
</evidence>
<dbReference type="EMBL" id="PVTF01000022">
    <property type="protein sequence ID" value="PRY31695.1"/>
    <property type="molecule type" value="Genomic_DNA"/>
</dbReference>
<dbReference type="Proteomes" id="UP000239494">
    <property type="component" value="Unassembled WGS sequence"/>
</dbReference>
<protein>
    <submittedName>
        <fullName evidence="2">YbaB/EbfC DNA-binding family protein</fullName>
    </submittedName>
</protein>
<name>A0A2T0SE45_9PSEU</name>
<dbReference type="InterPro" id="IPR036894">
    <property type="entry name" value="YbaB-like_sf"/>
</dbReference>
<reference evidence="2 3" key="1">
    <citation type="submission" date="2018-03" db="EMBL/GenBank/DDBJ databases">
        <title>Genomic Encyclopedia of Archaeal and Bacterial Type Strains, Phase II (KMG-II): from individual species to whole genera.</title>
        <authorList>
            <person name="Goeker M."/>
        </authorList>
    </citation>
    <scope>NUCLEOTIDE SEQUENCE [LARGE SCALE GENOMIC DNA]</scope>
    <source>
        <strain evidence="2 3">DSM 44720</strain>
    </source>
</reference>
<organism evidence="2 3">
    <name type="scientific">Umezawaea tangerina</name>
    <dbReference type="NCBI Taxonomy" id="84725"/>
    <lineage>
        <taxon>Bacteria</taxon>
        <taxon>Bacillati</taxon>
        <taxon>Actinomycetota</taxon>
        <taxon>Actinomycetes</taxon>
        <taxon>Pseudonocardiales</taxon>
        <taxon>Pseudonocardiaceae</taxon>
        <taxon>Umezawaea</taxon>
    </lineage>
</organism>
<evidence type="ECO:0000313" key="3">
    <source>
        <dbReference type="Proteomes" id="UP000239494"/>
    </source>
</evidence>
<dbReference type="InterPro" id="IPR004401">
    <property type="entry name" value="YbaB/EbfC"/>
</dbReference>